<evidence type="ECO:0000256" key="3">
    <source>
        <dbReference type="ARBA" id="ARBA00022985"/>
    </source>
</evidence>
<gene>
    <name evidence="5" type="ORF">LPB137_11870</name>
</gene>
<accession>A0A1P8KPP9</accession>
<keyword evidence="1" id="KW-0808">Transferase</keyword>
<dbReference type="Pfam" id="PF00682">
    <property type="entry name" value="HMGL-like"/>
    <property type="match status" value="1"/>
</dbReference>
<keyword evidence="3" id="KW-0448">Lipopolysaccharide biosynthesis</keyword>
<proteinExistence type="predicted"/>
<dbReference type="RefSeq" id="WP_076088327.1">
    <property type="nucleotide sequence ID" value="NZ_CP019070.1"/>
</dbReference>
<dbReference type="AlphaFoldDB" id="A0A1P8KPP9"/>
<dbReference type="CDD" id="cd02517">
    <property type="entry name" value="CMP-KDO-Synthetase"/>
    <property type="match status" value="1"/>
</dbReference>
<dbReference type="Gene3D" id="3.90.550.10">
    <property type="entry name" value="Spore Coat Polysaccharide Biosynthesis Protein SpsA, Chain A"/>
    <property type="match status" value="1"/>
</dbReference>
<reference evidence="5 6" key="1">
    <citation type="submission" date="2017-01" db="EMBL/GenBank/DDBJ databases">
        <title>Genome sequencing of Arcobacter sp. LPB0137.</title>
        <authorList>
            <person name="Lee G.-W."/>
            <person name="Yi H."/>
        </authorList>
    </citation>
    <scope>NUCLEOTIDE SEQUENCE [LARGE SCALE GENOMIC DNA]</scope>
    <source>
        <strain evidence="5 6">LPB0137</strain>
    </source>
</reference>
<dbReference type="SUPFAM" id="SSF53448">
    <property type="entry name" value="Nucleotide-diphospho-sugar transferases"/>
    <property type="match status" value="1"/>
</dbReference>
<dbReference type="PANTHER" id="PTHR42866">
    <property type="entry name" value="3-DEOXY-MANNO-OCTULOSONATE CYTIDYLYLTRANSFERASE"/>
    <property type="match status" value="1"/>
</dbReference>
<dbReference type="SUPFAM" id="SSF51569">
    <property type="entry name" value="Aldolase"/>
    <property type="match status" value="1"/>
</dbReference>
<keyword evidence="2" id="KW-0548">Nucleotidyltransferase</keyword>
<dbReference type="EMBL" id="CP019070">
    <property type="protein sequence ID" value="APW66493.1"/>
    <property type="molecule type" value="Genomic_DNA"/>
</dbReference>
<dbReference type="Proteomes" id="UP000186074">
    <property type="component" value="Chromosome"/>
</dbReference>
<evidence type="ECO:0000313" key="5">
    <source>
        <dbReference type="EMBL" id="APW66493.1"/>
    </source>
</evidence>
<dbReference type="STRING" id="1850254.LPB137_11870"/>
<dbReference type="Gene3D" id="3.20.20.70">
    <property type="entry name" value="Aldolase class I"/>
    <property type="match status" value="1"/>
</dbReference>
<dbReference type="InterPro" id="IPR029044">
    <property type="entry name" value="Nucleotide-diphossugar_trans"/>
</dbReference>
<keyword evidence="6" id="KW-1185">Reference proteome</keyword>
<dbReference type="KEGG" id="alp:LPB137_11870"/>
<dbReference type="PANTHER" id="PTHR42866:SF2">
    <property type="entry name" value="3-DEOXY-MANNO-OCTULOSONATE CYTIDYLYLTRANSFERASE, MITOCHONDRIAL"/>
    <property type="match status" value="1"/>
</dbReference>
<name>A0A1P8KPP9_9BACT</name>
<evidence type="ECO:0000256" key="2">
    <source>
        <dbReference type="ARBA" id="ARBA00022695"/>
    </source>
</evidence>
<evidence type="ECO:0000313" key="6">
    <source>
        <dbReference type="Proteomes" id="UP000186074"/>
    </source>
</evidence>
<dbReference type="GO" id="GO:0008690">
    <property type="term" value="F:3-deoxy-manno-octulosonate cytidylyltransferase activity"/>
    <property type="evidence" value="ECO:0007669"/>
    <property type="project" value="InterPro"/>
</dbReference>
<organism evidence="5 6">
    <name type="scientific">Poseidonibacter parvus</name>
    <dbReference type="NCBI Taxonomy" id="1850254"/>
    <lineage>
        <taxon>Bacteria</taxon>
        <taxon>Pseudomonadati</taxon>
        <taxon>Campylobacterota</taxon>
        <taxon>Epsilonproteobacteria</taxon>
        <taxon>Campylobacterales</taxon>
        <taxon>Arcobacteraceae</taxon>
        <taxon>Poseidonibacter</taxon>
    </lineage>
</organism>
<protein>
    <recommendedName>
        <fullName evidence="4">Pyruvate carboxyltransferase domain-containing protein</fullName>
    </recommendedName>
</protein>
<dbReference type="InterPro" id="IPR013785">
    <property type="entry name" value="Aldolase_TIM"/>
</dbReference>
<evidence type="ECO:0000259" key="4">
    <source>
        <dbReference type="Pfam" id="PF00682"/>
    </source>
</evidence>
<dbReference type="GO" id="GO:0005829">
    <property type="term" value="C:cytosol"/>
    <property type="evidence" value="ECO:0007669"/>
    <property type="project" value="TreeGrafter"/>
</dbReference>
<dbReference type="GO" id="GO:0009103">
    <property type="term" value="P:lipopolysaccharide biosynthetic process"/>
    <property type="evidence" value="ECO:0007669"/>
    <property type="project" value="UniProtKB-KW"/>
</dbReference>
<dbReference type="Pfam" id="PF02348">
    <property type="entry name" value="CTP_transf_3"/>
    <property type="match status" value="1"/>
</dbReference>
<dbReference type="InterPro" id="IPR000891">
    <property type="entry name" value="PYR_CT"/>
</dbReference>
<evidence type="ECO:0000256" key="1">
    <source>
        <dbReference type="ARBA" id="ARBA00022679"/>
    </source>
</evidence>
<dbReference type="CDD" id="cd07944">
    <property type="entry name" value="DRE_TIM_HOA_like"/>
    <property type="match status" value="1"/>
</dbReference>
<dbReference type="NCBIfam" id="NF003952">
    <property type="entry name" value="PRK05450.1-5"/>
    <property type="match status" value="1"/>
</dbReference>
<dbReference type="InterPro" id="IPR004528">
    <property type="entry name" value="KdsB"/>
</dbReference>
<dbReference type="OrthoDB" id="9803573at2"/>
<feature type="domain" description="Pyruvate carboxyltransferase" evidence="4">
    <location>
        <begin position="6"/>
        <end position="264"/>
    </location>
</feature>
<sequence>MSKININILDCTLRDGGYVNNWAFDDKDSFKTIQKLINANIEIVECGFLDKEKGKSKNCTRFKSMQDLENLVKDINIKDNQMLVAMVEYTKYDIDTLPELTKDSKVKGIRFSFRKSDFQKALLEMPKIKAKGYELFIQPISTLSYTKEELEYLLKTVNPLKPYAVYVVDTQGSMFSDDFKKLYEDMDKILDDTISLGFHSHNNMQLSYSIAITFIEIAKNKNIIIDSSVYGMGRGAGNLNTELLADFINKKINLKYNIEEILELIDGYYYNIYKTQGWGYSLAHFLSASLECHPNYASYLLDTKHLTINEIKRIMAQVPDNEKYEYNKQYIEKLYINYNENKQETINEPLLSKDKKVLLLGSGKNLNEKIDEIKNNKKEYLMISLNHIPKDITPDYYFFSSQKRYNEFSDDLDHNKVIVSNNIKSKAKYKVEYKTLSHIENLHNDNSAVMMINYLIKNQFASVNIAGVDGFSTTNENYTYDEKDSLIDTKSINELNESIQNAIKILSQSIRIDFITSSLFESKSKPKIVGVIPARYGSTRLPGKPLLNIVGLPMIVHVLKRVSMNKNLDEVIVATDDERIKKVVEKYGGKVIMTSINHNNGSERMIEVAKHIEADIYTLINGDEALVNPDYITEGVNALIKDPSCHISLLYNKYSKRNSCSDFKIVLNKKSEVMYISRSDIPSECRNKAKYLLKAYHIMTYTKEMLKIYEKLEQTEYDYIESHELLRAMEYGYKIKGVEVESDAISVDTQEGLEIVRDMMKEDKLFPLYKDCKIV</sequence>
<dbReference type="InterPro" id="IPR003329">
    <property type="entry name" value="Cytidylyl_trans"/>
</dbReference>